<dbReference type="SUPFAM" id="SSF81296">
    <property type="entry name" value="E set domains"/>
    <property type="match status" value="1"/>
</dbReference>
<feature type="compositionally biased region" description="Low complexity" evidence="1">
    <location>
        <begin position="160"/>
        <end position="180"/>
    </location>
</feature>
<feature type="region of interest" description="Disordered" evidence="1">
    <location>
        <begin position="208"/>
        <end position="278"/>
    </location>
</feature>
<evidence type="ECO:0000259" key="2">
    <source>
        <dbReference type="Pfam" id="PF16561"/>
    </source>
</evidence>
<dbReference type="InterPro" id="IPR013783">
    <property type="entry name" value="Ig-like_fold"/>
</dbReference>
<dbReference type="Proteomes" id="UP000236291">
    <property type="component" value="Unassembled WGS sequence"/>
</dbReference>
<gene>
    <name evidence="3" type="ORF">L195_g003518</name>
</gene>
<dbReference type="PANTHER" id="PTHR47434">
    <property type="entry name" value="PROTEIN PTST HOMOLOG 3, CHLOROPLASTIC"/>
    <property type="match status" value="1"/>
</dbReference>
<dbReference type="InterPro" id="IPR032640">
    <property type="entry name" value="AMPK1_CBM"/>
</dbReference>
<name>A0A2K3NVI6_TRIPR</name>
<feature type="compositionally biased region" description="Polar residues" evidence="1">
    <location>
        <begin position="149"/>
        <end position="159"/>
    </location>
</feature>
<dbReference type="CDD" id="cd02859">
    <property type="entry name" value="E_set_AMPKbeta_like_N"/>
    <property type="match status" value="1"/>
</dbReference>
<feature type="region of interest" description="Disordered" evidence="1">
    <location>
        <begin position="149"/>
        <end position="183"/>
    </location>
</feature>
<proteinExistence type="predicted"/>
<evidence type="ECO:0000313" key="4">
    <source>
        <dbReference type="Proteomes" id="UP000236291"/>
    </source>
</evidence>
<reference evidence="3 4" key="1">
    <citation type="journal article" date="2014" name="Am. J. Bot.">
        <title>Genome assembly and annotation for red clover (Trifolium pratense; Fabaceae).</title>
        <authorList>
            <person name="Istvanek J."/>
            <person name="Jaros M."/>
            <person name="Krenek A."/>
            <person name="Repkova J."/>
        </authorList>
    </citation>
    <scope>NUCLEOTIDE SEQUENCE [LARGE SCALE GENOMIC DNA]</scope>
    <source>
        <strain evidence="4">cv. Tatra</strain>
        <tissue evidence="3">Young leaves</tissue>
    </source>
</reference>
<dbReference type="STRING" id="57577.A0A2K3NVI6"/>
<dbReference type="GO" id="GO:0009507">
    <property type="term" value="C:chloroplast"/>
    <property type="evidence" value="ECO:0007669"/>
    <property type="project" value="UniProtKB-ARBA"/>
</dbReference>
<dbReference type="Pfam" id="PF16561">
    <property type="entry name" value="AMPK1_CBM"/>
    <property type="match status" value="1"/>
</dbReference>
<evidence type="ECO:0000256" key="1">
    <source>
        <dbReference type="SAM" id="MobiDB-lite"/>
    </source>
</evidence>
<feature type="compositionally biased region" description="Polar residues" evidence="1">
    <location>
        <begin position="240"/>
        <end position="278"/>
    </location>
</feature>
<dbReference type="PANTHER" id="PTHR47434:SF1">
    <property type="entry name" value="PROTEIN PTST HOMOLOG 2, CHLOROPLASTIC"/>
    <property type="match status" value="1"/>
</dbReference>
<dbReference type="AlphaFoldDB" id="A0A2K3NVI6"/>
<sequence length="549" mass="61186">MHSLTSPSLSVFFPHLNLSLFHPIIVSFPSSRKVQRVAVLSELGLVIGGESFSPRKGNLHTQKGLCWSCSRVLTRCKNWDGEFSSLEDEILEFMQNSDNPERFPTKEELVKAGRLDLAEAIVKEGGWLSYGWNLNDGFVERVDFEDGSSSEIQGNVTRTSGVAGSSASSSFDNSSQSAESVEIEAEESGIEGILNRLEKHRNSSFGRGFGEKEDCISSDNDKDKEKWEHRTTTDGVAANLGNSSRPSSLKPTTIRISGSQIKLDQNGSQLGSDNSRNSIKPETWRSWIVQRTGSSDADFEDAEIIPSQTQKGDVSDVYGQPKIVKIGEFSHEINRETGLDSLDIIGNANDNDIKSRIQLLESELSSVLHTLRSNTSEVTTLTEQKNSSDNLEKLSDAWEFQETEIMNAQARLRSLRAKLAVLEGKMTLAIMDAQKALDEKQKKIDHVHKALKLLKPTCVVWPNIASEVFLLGSFDGWSSQIDTYTEHQHIITLQRKMEKSNTGIFSVYLQLYPGTYEIKFIVDGEWKIDPLRPVVNNNGFVNNLLVIHD</sequence>
<dbReference type="Gene3D" id="2.60.40.10">
    <property type="entry name" value="Immunoglobulins"/>
    <property type="match status" value="1"/>
</dbReference>
<reference evidence="3 4" key="2">
    <citation type="journal article" date="2017" name="Front. Plant Sci.">
        <title>Gene Classification and Mining of Molecular Markers Useful in Red Clover (Trifolium pratense) Breeding.</title>
        <authorList>
            <person name="Istvanek J."/>
            <person name="Dluhosova J."/>
            <person name="Dluhos P."/>
            <person name="Patkova L."/>
            <person name="Nedelnik J."/>
            <person name="Repkova J."/>
        </authorList>
    </citation>
    <scope>NUCLEOTIDE SEQUENCE [LARGE SCALE GENOMIC DNA]</scope>
    <source>
        <strain evidence="4">cv. Tatra</strain>
        <tissue evidence="3">Young leaves</tissue>
    </source>
</reference>
<feature type="compositionally biased region" description="Basic and acidic residues" evidence="1">
    <location>
        <begin position="209"/>
        <end position="232"/>
    </location>
</feature>
<feature type="domain" description="AMP-activated protein kinase glycogen-binding" evidence="2">
    <location>
        <begin position="456"/>
        <end position="548"/>
    </location>
</feature>
<accession>A0A2K3NVI6</accession>
<evidence type="ECO:0000313" key="3">
    <source>
        <dbReference type="EMBL" id="PNY07035.1"/>
    </source>
</evidence>
<dbReference type="InterPro" id="IPR014756">
    <property type="entry name" value="Ig_E-set"/>
</dbReference>
<organism evidence="3 4">
    <name type="scientific">Trifolium pratense</name>
    <name type="common">Red clover</name>
    <dbReference type="NCBI Taxonomy" id="57577"/>
    <lineage>
        <taxon>Eukaryota</taxon>
        <taxon>Viridiplantae</taxon>
        <taxon>Streptophyta</taxon>
        <taxon>Embryophyta</taxon>
        <taxon>Tracheophyta</taxon>
        <taxon>Spermatophyta</taxon>
        <taxon>Magnoliopsida</taxon>
        <taxon>eudicotyledons</taxon>
        <taxon>Gunneridae</taxon>
        <taxon>Pentapetalae</taxon>
        <taxon>rosids</taxon>
        <taxon>fabids</taxon>
        <taxon>Fabales</taxon>
        <taxon>Fabaceae</taxon>
        <taxon>Papilionoideae</taxon>
        <taxon>50 kb inversion clade</taxon>
        <taxon>NPAAA clade</taxon>
        <taxon>Hologalegina</taxon>
        <taxon>IRL clade</taxon>
        <taxon>Trifolieae</taxon>
        <taxon>Trifolium</taxon>
    </lineage>
</organism>
<comment type="caution">
    <text evidence="3">The sequence shown here is derived from an EMBL/GenBank/DDBJ whole genome shotgun (WGS) entry which is preliminary data.</text>
</comment>
<protein>
    <submittedName>
        <fullName evidence="3">Carbohydrate-binding module family 48 protein</fullName>
    </submittedName>
</protein>
<dbReference type="EMBL" id="ASHM01001643">
    <property type="protein sequence ID" value="PNY07035.1"/>
    <property type="molecule type" value="Genomic_DNA"/>
</dbReference>